<dbReference type="PANTHER" id="PTHR10545">
    <property type="entry name" value="DIAMINE N-ACETYLTRANSFERASE"/>
    <property type="match status" value="1"/>
</dbReference>
<gene>
    <name evidence="4" type="ORF">OEG82_09585</name>
</gene>
<keyword evidence="1" id="KW-0808">Transferase</keyword>
<accession>A0ABT3YEG8</accession>
<dbReference type="PROSITE" id="PS51186">
    <property type="entry name" value="GNAT"/>
    <property type="match status" value="1"/>
</dbReference>
<dbReference type="SUPFAM" id="SSF55729">
    <property type="entry name" value="Acyl-CoA N-acyltransferases (Nat)"/>
    <property type="match status" value="1"/>
</dbReference>
<dbReference type="CDD" id="cd04301">
    <property type="entry name" value="NAT_SF"/>
    <property type="match status" value="1"/>
</dbReference>
<dbReference type="Pfam" id="PF00583">
    <property type="entry name" value="Acetyltransf_1"/>
    <property type="match status" value="1"/>
</dbReference>
<dbReference type="Proteomes" id="UP001081283">
    <property type="component" value="Unassembled WGS sequence"/>
</dbReference>
<feature type="domain" description="N-acetyltransferase" evidence="3">
    <location>
        <begin position="6"/>
        <end position="160"/>
    </location>
</feature>
<protein>
    <submittedName>
        <fullName evidence="4">GNAT family N-acetyltransferase</fullName>
    </submittedName>
</protein>
<name>A0ABT3YEG8_9HYPH</name>
<dbReference type="PANTHER" id="PTHR10545:SF29">
    <property type="entry name" value="GH14572P-RELATED"/>
    <property type="match status" value="1"/>
</dbReference>
<dbReference type="InterPro" id="IPR051016">
    <property type="entry name" value="Diverse_Substrate_AcTransf"/>
</dbReference>
<evidence type="ECO:0000256" key="2">
    <source>
        <dbReference type="ARBA" id="ARBA00023315"/>
    </source>
</evidence>
<comment type="caution">
    <text evidence="4">The sequence shown here is derived from an EMBL/GenBank/DDBJ whole genome shotgun (WGS) entry which is preliminary data.</text>
</comment>
<dbReference type="InterPro" id="IPR000182">
    <property type="entry name" value="GNAT_dom"/>
</dbReference>
<evidence type="ECO:0000259" key="3">
    <source>
        <dbReference type="PROSITE" id="PS51186"/>
    </source>
</evidence>
<dbReference type="InterPro" id="IPR016181">
    <property type="entry name" value="Acyl_CoA_acyltransferase"/>
</dbReference>
<dbReference type="EMBL" id="JAOVZQ010000001">
    <property type="protein sequence ID" value="MCY0094273.1"/>
    <property type="molecule type" value="Genomic_DNA"/>
</dbReference>
<sequence length="163" mass="17412">MKTRKISIRKAVVEDAAAVNQALAQLSADMGDEHCATDADIARFGFGKSPVFQTLLAETEDGAVVGVAAYSPFFSTALGAVGVYVSDLWVAQSVRGQQLGVRLLAAVRDAGAAEWDAGFIRLNVYHSNPRARSFYERLGFVAYSETQYMTLAGEAVKSLGDPS</sequence>
<dbReference type="Gene3D" id="3.40.630.30">
    <property type="match status" value="1"/>
</dbReference>
<reference evidence="4" key="1">
    <citation type="submission" date="2022-10" db="EMBL/GenBank/DDBJ databases">
        <title>Hoeflea sp. J2-29, isolated from marine algae.</title>
        <authorList>
            <person name="Kristyanto S."/>
            <person name="Kim J.M."/>
            <person name="Jeon C.O."/>
        </authorList>
    </citation>
    <scope>NUCLEOTIDE SEQUENCE</scope>
    <source>
        <strain evidence="4">J2-29</strain>
    </source>
</reference>
<evidence type="ECO:0000313" key="5">
    <source>
        <dbReference type="Proteomes" id="UP001081283"/>
    </source>
</evidence>
<keyword evidence="2" id="KW-0012">Acyltransferase</keyword>
<keyword evidence="5" id="KW-1185">Reference proteome</keyword>
<organism evidence="4 5">
    <name type="scientific">Hoeflea ulvae</name>
    <dbReference type="NCBI Taxonomy" id="2983764"/>
    <lineage>
        <taxon>Bacteria</taxon>
        <taxon>Pseudomonadati</taxon>
        <taxon>Pseudomonadota</taxon>
        <taxon>Alphaproteobacteria</taxon>
        <taxon>Hyphomicrobiales</taxon>
        <taxon>Rhizobiaceae</taxon>
        <taxon>Hoeflea</taxon>
    </lineage>
</organism>
<dbReference type="RefSeq" id="WP_267612219.1">
    <property type="nucleotide sequence ID" value="NZ_JAOVZQ010000001.1"/>
</dbReference>
<evidence type="ECO:0000256" key="1">
    <source>
        <dbReference type="ARBA" id="ARBA00022679"/>
    </source>
</evidence>
<evidence type="ECO:0000313" key="4">
    <source>
        <dbReference type="EMBL" id="MCY0094273.1"/>
    </source>
</evidence>
<proteinExistence type="predicted"/>